<gene>
    <name evidence="1" type="ORF">NSA23_15440</name>
</gene>
<dbReference type="AlphaFoldDB" id="A0A9X2S6L3"/>
<sequence length="43" mass="5030">MKISDKINISGIEYEIKMVDNPLITMNNQRAYGLLTLRILRYS</sequence>
<name>A0A9X2S6L3_9FIRM</name>
<comment type="caution">
    <text evidence="1">The sequence shown here is derived from an EMBL/GenBank/DDBJ whole genome shotgun (WGS) entry which is preliminary data.</text>
</comment>
<protein>
    <submittedName>
        <fullName evidence="1">Uncharacterized protein</fullName>
    </submittedName>
</protein>
<organism evidence="1 2">
    <name type="scientific">Anaerosalibacter massiliensis</name>
    <dbReference type="NCBI Taxonomy" id="1347392"/>
    <lineage>
        <taxon>Bacteria</taxon>
        <taxon>Bacillati</taxon>
        <taxon>Bacillota</taxon>
        <taxon>Tissierellia</taxon>
        <taxon>Tissierellales</taxon>
        <taxon>Sporanaerobacteraceae</taxon>
        <taxon>Anaerosalibacter</taxon>
    </lineage>
</organism>
<reference evidence="1" key="1">
    <citation type="submission" date="2022-07" db="EMBL/GenBank/DDBJ databases">
        <title>Enhanced cultured diversity of the mouse gut microbiota enables custom-made synthetic communities.</title>
        <authorList>
            <person name="Afrizal A."/>
        </authorList>
    </citation>
    <scope>NUCLEOTIDE SEQUENCE</scope>
    <source>
        <strain evidence="1">DSM 29482</strain>
    </source>
</reference>
<evidence type="ECO:0000313" key="1">
    <source>
        <dbReference type="EMBL" id="MCR2045494.1"/>
    </source>
</evidence>
<dbReference type="EMBL" id="JANJZL010000019">
    <property type="protein sequence ID" value="MCR2045494.1"/>
    <property type="molecule type" value="Genomic_DNA"/>
</dbReference>
<dbReference type="Proteomes" id="UP001142078">
    <property type="component" value="Unassembled WGS sequence"/>
</dbReference>
<keyword evidence="2" id="KW-1185">Reference proteome</keyword>
<accession>A0A9X2S6L3</accession>
<dbReference type="RefSeq" id="WP_257490744.1">
    <property type="nucleotide sequence ID" value="NZ_CABKTM010000005.1"/>
</dbReference>
<evidence type="ECO:0000313" key="2">
    <source>
        <dbReference type="Proteomes" id="UP001142078"/>
    </source>
</evidence>
<proteinExistence type="predicted"/>